<proteinExistence type="predicted"/>
<sequence length="130" mass="15272">MRWLRSMCEMSRKDRCRNSDVRERCGLKEDVVARAERGMLRWFGHLERVNESRLTKQIYRVNVCDGKVGKGRPRISYADHIGCILKKGHIFSTRNRRACMKRSMDVSDAREICKDRTMWKSLASTYPSGK</sequence>
<gene>
    <name evidence="1" type="ORF">EVAR_36138_1</name>
</gene>
<organism evidence="1 2">
    <name type="scientific">Eumeta variegata</name>
    <name type="common">Bagworm moth</name>
    <name type="synonym">Eumeta japonica</name>
    <dbReference type="NCBI Taxonomy" id="151549"/>
    <lineage>
        <taxon>Eukaryota</taxon>
        <taxon>Metazoa</taxon>
        <taxon>Ecdysozoa</taxon>
        <taxon>Arthropoda</taxon>
        <taxon>Hexapoda</taxon>
        <taxon>Insecta</taxon>
        <taxon>Pterygota</taxon>
        <taxon>Neoptera</taxon>
        <taxon>Endopterygota</taxon>
        <taxon>Lepidoptera</taxon>
        <taxon>Glossata</taxon>
        <taxon>Ditrysia</taxon>
        <taxon>Tineoidea</taxon>
        <taxon>Psychidae</taxon>
        <taxon>Oiketicinae</taxon>
        <taxon>Eumeta</taxon>
    </lineage>
</organism>
<reference evidence="1 2" key="1">
    <citation type="journal article" date="2019" name="Commun. Biol.">
        <title>The bagworm genome reveals a unique fibroin gene that provides high tensile strength.</title>
        <authorList>
            <person name="Kono N."/>
            <person name="Nakamura H."/>
            <person name="Ohtoshi R."/>
            <person name="Tomita M."/>
            <person name="Numata K."/>
            <person name="Arakawa K."/>
        </authorList>
    </citation>
    <scope>NUCLEOTIDE SEQUENCE [LARGE SCALE GENOMIC DNA]</scope>
</reference>
<dbReference type="STRING" id="151549.A0A4C1X172"/>
<protein>
    <submittedName>
        <fullName evidence="1">Uncharacterized protein</fullName>
    </submittedName>
</protein>
<dbReference type="Proteomes" id="UP000299102">
    <property type="component" value="Unassembled WGS sequence"/>
</dbReference>
<dbReference type="AlphaFoldDB" id="A0A4C1X172"/>
<dbReference type="EMBL" id="BGZK01000717">
    <property type="protein sequence ID" value="GBP57486.1"/>
    <property type="molecule type" value="Genomic_DNA"/>
</dbReference>
<evidence type="ECO:0000313" key="2">
    <source>
        <dbReference type="Proteomes" id="UP000299102"/>
    </source>
</evidence>
<comment type="caution">
    <text evidence="1">The sequence shown here is derived from an EMBL/GenBank/DDBJ whole genome shotgun (WGS) entry which is preliminary data.</text>
</comment>
<name>A0A4C1X172_EUMVA</name>
<evidence type="ECO:0000313" key="1">
    <source>
        <dbReference type="EMBL" id="GBP57486.1"/>
    </source>
</evidence>
<keyword evidence="2" id="KW-1185">Reference proteome</keyword>
<accession>A0A4C1X172</accession>
<dbReference type="OrthoDB" id="425681at2759"/>